<feature type="region of interest" description="Disordered" evidence="1">
    <location>
        <begin position="71"/>
        <end position="117"/>
    </location>
</feature>
<name>A0A4S4M8I7_9AGAM</name>
<dbReference type="EMBL" id="SGPL01000052">
    <property type="protein sequence ID" value="THH19190.1"/>
    <property type="molecule type" value="Genomic_DNA"/>
</dbReference>
<evidence type="ECO:0000313" key="3">
    <source>
        <dbReference type="Proteomes" id="UP000310158"/>
    </source>
</evidence>
<organism evidence="2 3">
    <name type="scientific">Bondarzewia mesenterica</name>
    <dbReference type="NCBI Taxonomy" id="1095465"/>
    <lineage>
        <taxon>Eukaryota</taxon>
        <taxon>Fungi</taxon>
        <taxon>Dikarya</taxon>
        <taxon>Basidiomycota</taxon>
        <taxon>Agaricomycotina</taxon>
        <taxon>Agaricomycetes</taxon>
        <taxon>Russulales</taxon>
        <taxon>Bondarzewiaceae</taxon>
        <taxon>Bondarzewia</taxon>
    </lineage>
</organism>
<feature type="compositionally biased region" description="Acidic residues" evidence="1">
    <location>
        <begin position="93"/>
        <end position="107"/>
    </location>
</feature>
<gene>
    <name evidence="2" type="ORF">EW146_g1930</name>
</gene>
<reference evidence="2 3" key="1">
    <citation type="submission" date="2019-02" db="EMBL/GenBank/DDBJ databases">
        <title>Genome sequencing of the rare red list fungi Bondarzewia mesenterica.</title>
        <authorList>
            <person name="Buettner E."/>
            <person name="Kellner H."/>
        </authorList>
    </citation>
    <scope>NUCLEOTIDE SEQUENCE [LARGE SCALE GENOMIC DNA]</scope>
    <source>
        <strain evidence="2 3">DSM 108281</strain>
    </source>
</reference>
<sequence>MPIVRQKQREHVSSDFSNSEENCGAHHMRALIVTGQPRARIGMAIEIARARVSLAEAAKVERVTPRVDEDVAHMRDEIKREDENAGHMRDPEEQAEDENDPDTEFDVDPPAGTKVAG</sequence>
<evidence type="ECO:0000313" key="2">
    <source>
        <dbReference type="EMBL" id="THH19190.1"/>
    </source>
</evidence>
<comment type="caution">
    <text evidence="2">The sequence shown here is derived from an EMBL/GenBank/DDBJ whole genome shotgun (WGS) entry which is preliminary data.</text>
</comment>
<dbReference type="AlphaFoldDB" id="A0A4S4M8I7"/>
<protein>
    <submittedName>
        <fullName evidence="2">Uncharacterized protein</fullName>
    </submittedName>
</protein>
<accession>A0A4S4M8I7</accession>
<keyword evidence="3" id="KW-1185">Reference proteome</keyword>
<proteinExistence type="predicted"/>
<feature type="compositionally biased region" description="Basic and acidic residues" evidence="1">
    <location>
        <begin position="71"/>
        <end position="92"/>
    </location>
</feature>
<evidence type="ECO:0000256" key="1">
    <source>
        <dbReference type="SAM" id="MobiDB-lite"/>
    </source>
</evidence>
<dbReference type="Proteomes" id="UP000310158">
    <property type="component" value="Unassembled WGS sequence"/>
</dbReference>
<feature type="region of interest" description="Disordered" evidence="1">
    <location>
        <begin position="1"/>
        <end position="24"/>
    </location>
</feature>